<evidence type="ECO:0000313" key="3">
    <source>
        <dbReference type="EMBL" id="KMT60741.1"/>
    </source>
</evidence>
<comment type="subcellular location">
    <subcellularLocation>
        <location evidence="2">Cytoplasm</location>
    </subcellularLocation>
</comment>
<dbReference type="PANTHER" id="PTHR37300">
    <property type="entry name" value="UPF0291 PROTEIN CBO2609/CLC_2481"/>
    <property type="match status" value="1"/>
</dbReference>
<protein>
    <recommendedName>
        <fullName evidence="2">UPF0291 protein X560_0432</fullName>
    </recommendedName>
</protein>
<comment type="caution">
    <text evidence="3">The sequence shown here is derived from an EMBL/GenBank/DDBJ whole genome shotgun (WGS) entry which is preliminary data.</text>
</comment>
<dbReference type="InterPro" id="IPR009242">
    <property type="entry name" value="DUF896"/>
</dbReference>
<dbReference type="GO" id="GO:0005737">
    <property type="term" value="C:cytoplasm"/>
    <property type="evidence" value="ECO:0007669"/>
    <property type="project" value="UniProtKB-SubCell"/>
</dbReference>
<proteinExistence type="inferred from homology"/>
<name>A0A0J8J8V8_9LIST</name>
<keyword evidence="1 2" id="KW-0963">Cytoplasm</keyword>
<dbReference type="AlphaFoldDB" id="A0A0J8J8V8"/>
<dbReference type="SUPFAM" id="SSF158221">
    <property type="entry name" value="YnzC-like"/>
    <property type="match status" value="1"/>
</dbReference>
<evidence type="ECO:0000313" key="4">
    <source>
        <dbReference type="Proteomes" id="UP000052258"/>
    </source>
</evidence>
<comment type="similarity">
    <text evidence="2">Belongs to the UPF0291 family.</text>
</comment>
<gene>
    <name evidence="3" type="ORF">X560_0432</name>
</gene>
<evidence type="ECO:0000256" key="1">
    <source>
        <dbReference type="ARBA" id="ARBA00022490"/>
    </source>
</evidence>
<dbReference type="PATRIC" id="fig|1430899.3.peg.444"/>
<dbReference type="Pfam" id="PF05979">
    <property type="entry name" value="DUF896"/>
    <property type="match status" value="1"/>
</dbReference>
<dbReference type="HAMAP" id="MF_01103">
    <property type="entry name" value="UPF0291"/>
    <property type="match status" value="1"/>
</dbReference>
<dbReference type="Gene3D" id="1.10.287.540">
    <property type="entry name" value="Helix hairpin bin"/>
    <property type="match status" value="1"/>
</dbReference>
<organism evidence="3 4">
    <name type="scientific">Listeria fleischmannii 1991</name>
    <dbReference type="NCBI Taxonomy" id="1430899"/>
    <lineage>
        <taxon>Bacteria</taxon>
        <taxon>Bacillati</taxon>
        <taxon>Bacillota</taxon>
        <taxon>Bacilli</taxon>
        <taxon>Bacillales</taxon>
        <taxon>Listeriaceae</taxon>
        <taxon>Listeria</taxon>
    </lineage>
</organism>
<reference evidence="3 4" key="1">
    <citation type="journal article" date="2015" name="Genome Biol. Evol.">
        <title>Comparative Genomics of Listeria Sensu Lato: Genus-Wide Differences in Evolutionary Dynamics and the Progressive Gain of Complex, Potentially Pathogenicity-Related Traits through Lateral Gene Transfer.</title>
        <authorList>
            <person name="Chiara M."/>
            <person name="Caruso M."/>
            <person name="D'Erchia A.M."/>
            <person name="Manzari C."/>
            <person name="Fraccalvieri R."/>
            <person name="Goffredo E."/>
            <person name="Latorre L."/>
            <person name="Miccolupo A."/>
            <person name="Padalino I."/>
            <person name="Santagada G."/>
            <person name="Chiocco D."/>
            <person name="Pesole G."/>
            <person name="Horner D.S."/>
            <person name="Parisi A."/>
        </authorList>
    </citation>
    <scope>NUCLEOTIDE SEQUENCE [LARGE SCALE GENOMIC DNA]</scope>
    <source>
        <strain evidence="3 4">1991</strain>
    </source>
</reference>
<dbReference type="EMBL" id="AZHO01000006">
    <property type="protein sequence ID" value="KMT60741.1"/>
    <property type="molecule type" value="Genomic_DNA"/>
</dbReference>
<accession>A0A0J8J8V8</accession>
<sequence>MKKMLEKEKINRINELSRKKKAEGLTADEKIEQEILRKEYLKSFRSHMKGTILNTTILDPKGNDITPSKVKQMRKKRK</sequence>
<dbReference type="Proteomes" id="UP000052258">
    <property type="component" value="Unassembled WGS sequence"/>
</dbReference>
<dbReference type="PANTHER" id="PTHR37300:SF1">
    <property type="entry name" value="UPF0291 PROTEIN YNZC"/>
    <property type="match status" value="1"/>
</dbReference>
<evidence type="ECO:0000256" key="2">
    <source>
        <dbReference type="HAMAP-Rule" id="MF_01103"/>
    </source>
</evidence>
<keyword evidence="4" id="KW-1185">Reference proteome</keyword>